<sequence>MSKKQLVTMKSICKLGAMFLLCCNCLGVDKMMSLEQLVRLTRDMKTVSL</sequence>
<proteinExistence type="predicted"/>
<accession>A0AAV8U893</accession>
<comment type="caution">
    <text evidence="1">The sequence shown here is derived from an EMBL/GenBank/DDBJ whole genome shotgun (WGS) entry which is preliminary data.</text>
</comment>
<organism evidence="1 2">
    <name type="scientific">Erythroxylum novogranatense</name>
    <dbReference type="NCBI Taxonomy" id="1862640"/>
    <lineage>
        <taxon>Eukaryota</taxon>
        <taxon>Viridiplantae</taxon>
        <taxon>Streptophyta</taxon>
        <taxon>Embryophyta</taxon>
        <taxon>Tracheophyta</taxon>
        <taxon>Spermatophyta</taxon>
        <taxon>Magnoliopsida</taxon>
        <taxon>eudicotyledons</taxon>
        <taxon>Gunneridae</taxon>
        <taxon>Pentapetalae</taxon>
        <taxon>rosids</taxon>
        <taxon>fabids</taxon>
        <taxon>Malpighiales</taxon>
        <taxon>Erythroxylaceae</taxon>
        <taxon>Erythroxylum</taxon>
    </lineage>
</organism>
<dbReference type="Proteomes" id="UP001159364">
    <property type="component" value="Linkage Group LG01"/>
</dbReference>
<reference evidence="1 2" key="1">
    <citation type="submission" date="2021-09" db="EMBL/GenBank/DDBJ databases">
        <title>Genomic insights and catalytic innovation underlie evolution of tropane alkaloids biosynthesis.</title>
        <authorList>
            <person name="Wang Y.-J."/>
            <person name="Tian T."/>
            <person name="Huang J.-P."/>
            <person name="Huang S.-X."/>
        </authorList>
    </citation>
    <scope>NUCLEOTIDE SEQUENCE [LARGE SCALE GENOMIC DNA]</scope>
    <source>
        <strain evidence="1">KIB-2018</strain>
        <tissue evidence="1">Leaf</tissue>
    </source>
</reference>
<evidence type="ECO:0000313" key="2">
    <source>
        <dbReference type="Proteomes" id="UP001159364"/>
    </source>
</evidence>
<keyword evidence="2" id="KW-1185">Reference proteome</keyword>
<gene>
    <name evidence="1" type="ORF">K2173_017006</name>
</gene>
<protein>
    <submittedName>
        <fullName evidence="1">Uncharacterized protein</fullName>
    </submittedName>
</protein>
<name>A0AAV8U893_9ROSI</name>
<dbReference type="EMBL" id="JAIWQS010000001">
    <property type="protein sequence ID" value="KAJ8774560.1"/>
    <property type="molecule type" value="Genomic_DNA"/>
</dbReference>
<evidence type="ECO:0000313" key="1">
    <source>
        <dbReference type="EMBL" id="KAJ8774560.1"/>
    </source>
</evidence>
<dbReference type="AlphaFoldDB" id="A0AAV8U893"/>